<comment type="caution">
    <text evidence="2">The sequence shown here is derived from an EMBL/GenBank/DDBJ whole genome shotgun (WGS) entry which is preliminary data.</text>
</comment>
<dbReference type="PANTHER" id="PTHR36764:SF1">
    <property type="entry name" value="TRNA (ILE)-LYSIDINE SYNTHASE"/>
    <property type="match status" value="1"/>
</dbReference>
<dbReference type="PANTHER" id="PTHR36764">
    <property type="entry name" value="TRNA (ILE)-LYSIDINE SYNTHASE"/>
    <property type="match status" value="1"/>
</dbReference>
<feature type="compositionally biased region" description="Polar residues" evidence="1">
    <location>
        <begin position="334"/>
        <end position="344"/>
    </location>
</feature>
<sequence length="369" mass="40256">MVAISLYRGNLHRAPDVPRRWLMPTPKISLKDFKSLLHRRNKALSRLRSSSSSSNPNPTPDLKPQIQSSVPTAPLVDPKLKAKIESEPSEGLKTGPPLTEIKVEVVGGSDGGDCFVKPADEKTEKDVSLQVYEKTEKDVSLQVDEKAEKDVSLRVDEKDKPPETRTNVETVQKINDLNGKEQRKRDVEEKLQVLNAKKHGLVQVLKQILNAEEELKRRNSTQGTANRPAVPLQVETTTDSGSMTRIVTPRMGSDANVAGENEGVEADDVSNLNVHSRHVFRMSSTSPSSESPLRRPTYIQHNVIPHPSRTSMGVTGSPSRFAPAGNQGHPGNPPTVSVSGTNFIASSPSPAASGGTSVFREARQPSPWN</sequence>
<feature type="compositionally biased region" description="Polar residues" evidence="1">
    <location>
        <begin position="308"/>
        <end position="318"/>
    </location>
</feature>
<proteinExistence type="predicted"/>
<organism evidence="2 3">
    <name type="scientific">Hibiscus sabdariffa</name>
    <name type="common">roselle</name>
    <dbReference type="NCBI Taxonomy" id="183260"/>
    <lineage>
        <taxon>Eukaryota</taxon>
        <taxon>Viridiplantae</taxon>
        <taxon>Streptophyta</taxon>
        <taxon>Embryophyta</taxon>
        <taxon>Tracheophyta</taxon>
        <taxon>Spermatophyta</taxon>
        <taxon>Magnoliopsida</taxon>
        <taxon>eudicotyledons</taxon>
        <taxon>Gunneridae</taxon>
        <taxon>Pentapetalae</taxon>
        <taxon>rosids</taxon>
        <taxon>malvids</taxon>
        <taxon>Malvales</taxon>
        <taxon>Malvaceae</taxon>
        <taxon>Malvoideae</taxon>
        <taxon>Hibiscus</taxon>
    </lineage>
</organism>
<evidence type="ECO:0000313" key="3">
    <source>
        <dbReference type="Proteomes" id="UP001396334"/>
    </source>
</evidence>
<keyword evidence="3" id="KW-1185">Reference proteome</keyword>
<dbReference type="EMBL" id="JBBPBN010001375">
    <property type="protein sequence ID" value="KAK8478439.1"/>
    <property type="molecule type" value="Genomic_DNA"/>
</dbReference>
<dbReference type="Proteomes" id="UP001396334">
    <property type="component" value="Unassembled WGS sequence"/>
</dbReference>
<reference evidence="2 3" key="1">
    <citation type="journal article" date="2024" name="G3 (Bethesda)">
        <title>Genome assembly of Hibiscus sabdariffa L. provides insights into metabolisms of medicinal natural products.</title>
        <authorList>
            <person name="Kim T."/>
        </authorList>
    </citation>
    <scope>NUCLEOTIDE SEQUENCE [LARGE SCALE GENOMIC DNA]</scope>
    <source>
        <strain evidence="2">TK-2024</strain>
        <tissue evidence="2">Old leaves</tissue>
    </source>
</reference>
<gene>
    <name evidence="2" type="ORF">V6N11_069442</name>
</gene>
<evidence type="ECO:0000313" key="2">
    <source>
        <dbReference type="EMBL" id="KAK8478439.1"/>
    </source>
</evidence>
<feature type="region of interest" description="Disordered" evidence="1">
    <location>
        <begin position="303"/>
        <end position="369"/>
    </location>
</feature>
<protein>
    <submittedName>
        <fullName evidence="2">Uncharacterized protein</fullName>
    </submittedName>
</protein>
<feature type="region of interest" description="Disordered" evidence="1">
    <location>
        <begin position="44"/>
        <end position="79"/>
    </location>
</feature>
<evidence type="ECO:0000256" key="1">
    <source>
        <dbReference type="SAM" id="MobiDB-lite"/>
    </source>
</evidence>
<accession>A0ABR1ZEC7</accession>
<name>A0ABR1ZEC7_9ROSI</name>